<evidence type="ECO:0000313" key="1">
    <source>
        <dbReference type="EMBL" id="TXG77820.1"/>
    </source>
</evidence>
<protein>
    <recommendedName>
        <fullName evidence="3">Phage protein</fullName>
    </recommendedName>
</protein>
<reference evidence="1 2" key="1">
    <citation type="submission" date="2018-09" db="EMBL/GenBank/DDBJ databases">
        <title>Metagenome Assembled Genomes from an Advanced Water Purification Facility.</title>
        <authorList>
            <person name="Stamps B.W."/>
            <person name="Spear J.R."/>
        </authorList>
    </citation>
    <scope>NUCLEOTIDE SEQUENCE [LARGE SCALE GENOMIC DNA]</scope>
    <source>
        <strain evidence="1">Bin_63_2</strain>
    </source>
</reference>
<dbReference type="Proteomes" id="UP000321026">
    <property type="component" value="Unassembled WGS sequence"/>
</dbReference>
<name>A0A5C7J8B3_9BACT</name>
<evidence type="ECO:0008006" key="3">
    <source>
        <dbReference type="Google" id="ProtNLM"/>
    </source>
</evidence>
<dbReference type="EMBL" id="SSDS01000036">
    <property type="protein sequence ID" value="TXG77820.1"/>
    <property type="molecule type" value="Genomic_DNA"/>
</dbReference>
<organism evidence="1 2">
    <name type="scientific">Candidatus Dojkabacteria bacterium</name>
    <dbReference type="NCBI Taxonomy" id="2099670"/>
    <lineage>
        <taxon>Bacteria</taxon>
        <taxon>Candidatus Dojkabacteria</taxon>
    </lineage>
</organism>
<gene>
    <name evidence="1" type="ORF">E6Q11_02115</name>
</gene>
<evidence type="ECO:0000313" key="2">
    <source>
        <dbReference type="Proteomes" id="UP000321026"/>
    </source>
</evidence>
<sequence length="137" mass="15534">MELTTKEKIDVMQAYLDGRTICCHSDSRYSDHENVIRMNIKDRLGEPVWDWASLCYWVEEMNGTYVIAQRGDYNGITSGQFIHIDVPSGGYPCGCDSLLGATLGTYDRLEIYKMNMQPKDPNVCWEIVEVVLGEVVG</sequence>
<accession>A0A5C7J8B3</accession>
<comment type="caution">
    <text evidence="1">The sequence shown here is derived from an EMBL/GenBank/DDBJ whole genome shotgun (WGS) entry which is preliminary data.</text>
</comment>
<proteinExistence type="predicted"/>
<dbReference type="AlphaFoldDB" id="A0A5C7J8B3"/>